<sequence>MHTKRCSWPNHPCTLQGQEDRCTVETCGNKNSTLQLPLRENLRMLVGDQSPRSVRTYKYECLDCRVSDPARPWILANEPVVCGVF</sequence>
<reference evidence="1 2" key="1">
    <citation type="submission" date="2019-05" db="EMBL/GenBank/DDBJ databases">
        <title>Another draft genome of Portunus trituberculatus and its Hox gene families provides insights of decapod evolution.</title>
        <authorList>
            <person name="Jeong J.-H."/>
            <person name="Song I."/>
            <person name="Kim S."/>
            <person name="Choi T."/>
            <person name="Kim D."/>
            <person name="Ryu S."/>
            <person name="Kim W."/>
        </authorList>
    </citation>
    <scope>NUCLEOTIDE SEQUENCE [LARGE SCALE GENOMIC DNA]</scope>
    <source>
        <tissue evidence="1">Muscle</tissue>
    </source>
</reference>
<protein>
    <submittedName>
        <fullName evidence="1">Uncharacterized protein</fullName>
    </submittedName>
</protein>
<dbReference type="Proteomes" id="UP000324222">
    <property type="component" value="Unassembled WGS sequence"/>
</dbReference>
<dbReference type="AlphaFoldDB" id="A0A5B7FJC1"/>
<proteinExistence type="predicted"/>
<gene>
    <name evidence="1" type="ORF">E2C01_039238</name>
</gene>
<evidence type="ECO:0000313" key="2">
    <source>
        <dbReference type="Proteomes" id="UP000324222"/>
    </source>
</evidence>
<keyword evidence="2" id="KW-1185">Reference proteome</keyword>
<accession>A0A5B7FJC1</accession>
<name>A0A5B7FJC1_PORTR</name>
<dbReference type="EMBL" id="VSRR010006773">
    <property type="protein sequence ID" value="MPC45536.1"/>
    <property type="molecule type" value="Genomic_DNA"/>
</dbReference>
<organism evidence="1 2">
    <name type="scientific">Portunus trituberculatus</name>
    <name type="common">Swimming crab</name>
    <name type="synonym">Neptunus trituberculatus</name>
    <dbReference type="NCBI Taxonomy" id="210409"/>
    <lineage>
        <taxon>Eukaryota</taxon>
        <taxon>Metazoa</taxon>
        <taxon>Ecdysozoa</taxon>
        <taxon>Arthropoda</taxon>
        <taxon>Crustacea</taxon>
        <taxon>Multicrustacea</taxon>
        <taxon>Malacostraca</taxon>
        <taxon>Eumalacostraca</taxon>
        <taxon>Eucarida</taxon>
        <taxon>Decapoda</taxon>
        <taxon>Pleocyemata</taxon>
        <taxon>Brachyura</taxon>
        <taxon>Eubrachyura</taxon>
        <taxon>Portunoidea</taxon>
        <taxon>Portunidae</taxon>
        <taxon>Portuninae</taxon>
        <taxon>Portunus</taxon>
    </lineage>
</organism>
<evidence type="ECO:0000313" key="1">
    <source>
        <dbReference type="EMBL" id="MPC45536.1"/>
    </source>
</evidence>
<comment type="caution">
    <text evidence="1">The sequence shown here is derived from an EMBL/GenBank/DDBJ whole genome shotgun (WGS) entry which is preliminary data.</text>
</comment>